<dbReference type="InterPro" id="IPR036812">
    <property type="entry name" value="NAD(P)_OxRdtase_dom_sf"/>
</dbReference>
<protein>
    <submittedName>
        <fullName evidence="2">Aldo/keto reductase</fullName>
    </submittedName>
</protein>
<dbReference type="RefSeq" id="WP_378219736.1">
    <property type="nucleotide sequence ID" value="NZ_JBHRTK010000009.1"/>
</dbReference>
<feature type="domain" description="NADP-dependent oxidoreductase" evidence="1">
    <location>
        <begin position="19"/>
        <end position="327"/>
    </location>
</feature>
<evidence type="ECO:0000313" key="3">
    <source>
        <dbReference type="Proteomes" id="UP001595583"/>
    </source>
</evidence>
<dbReference type="InterPro" id="IPR023210">
    <property type="entry name" value="NADP_OxRdtase_dom"/>
</dbReference>
<dbReference type="Gene3D" id="3.20.20.100">
    <property type="entry name" value="NADP-dependent oxidoreductase domain"/>
    <property type="match status" value="1"/>
</dbReference>
<dbReference type="PANTHER" id="PTHR42686:SF1">
    <property type="entry name" value="GH17980P-RELATED"/>
    <property type="match status" value="1"/>
</dbReference>
<evidence type="ECO:0000313" key="2">
    <source>
        <dbReference type="EMBL" id="MFC3205916.1"/>
    </source>
</evidence>
<evidence type="ECO:0000259" key="1">
    <source>
        <dbReference type="Pfam" id="PF00248"/>
    </source>
</evidence>
<gene>
    <name evidence="2" type="ORF">ACFOHJ_06815</name>
</gene>
<dbReference type="Proteomes" id="UP001595583">
    <property type="component" value="Unassembled WGS sequence"/>
</dbReference>
<dbReference type="InterPro" id="IPR020471">
    <property type="entry name" value="AKR"/>
</dbReference>
<accession>A0ABV7KA95</accession>
<comment type="caution">
    <text evidence="2">The sequence shown here is derived from an EMBL/GenBank/DDBJ whole genome shotgun (WGS) entry which is preliminary data.</text>
</comment>
<keyword evidence="3" id="KW-1185">Reference proteome</keyword>
<name>A0ABV7KA95_9HYPH</name>
<reference evidence="3" key="1">
    <citation type="journal article" date="2019" name="Int. J. Syst. Evol. Microbiol.">
        <title>The Global Catalogue of Microorganisms (GCM) 10K type strain sequencing project: providing services to taxonomists for standard genome sequencing and annotation.</title>
        <authorList>
            <consortium name="The Broad Institute Genomics Platform"/>
            <consortium name="The Broad Institute Genome Sequencing Center for Infectious Disease"/>
            <person name="Wu L."/>
            <person name="Ma J."/>
        </authorList>
    </citation>
    <scope>NUCLEOTIDE SEQUENCE [LARGE SCALE GENOMIC DNA]</scope>
    <source>
        <strain evidence="3">KCTC 52165</strain>
    </source>
</reference>
<dbReference type="PANTHER" id="PTHR42686">
    <property type="entry name" value="GH17980P-RELATED"/>
    <property type="match status" value="1"/>
</dbReference>
<organism evidence="2 3">
    <name type="scientific">Aquamicrobium soli</name>
    <dbReference type="NCBI Taxonomy" id="1811518"/>
    <lineage>
        <taxon>Bacteria</taxon>
        <taxon>Pseudomonadati</taxon>
        <taxon>Pseudomonadota</taxon>
        <taxon>Alphaproteobacteria</taxon>
        <taxon>Hyphomicrobiales</taxon>
        <taxon>Phyllobacteriaceae</taxon>
        <taxon>Aquamicrobium</taxon>
    </lineage>
</organism>
<sequence>MHRKIFTAPSGAQIPFTQLGLGTAAIGNLYRARTDEETDGAFAVAWEAGIRYFDTAPLYGLGLAETRLNRFLRDKPRDDYVLSTKVGRLLEPCAPDERTGLDRFFDTPSRREVFDYSYDGVMRSIAFSLERLGLDRIDILYVHDIDLSNHGSVERRDAHIDTLMAGGYRALSELRDQKVIKAFGAGVNDWQTCEVLAARGDFDLFLLAGQYSLLRQESLKTFLPMCEARGIGIVLGGVFNSGILATGAVEGAMFDYYPAPPEILERVRRIEAVVKRHGLKLADAALRFPIGHPAVACVMTGGAARREVEQAVASLQTDIPDALWRELAAEKLIAPEARLGL</sequence>
<dbReference type="SUPFAM" id="SSF51430">
    <property type="entry name" value="NAD(P)-linked oxidoreductase"/>
    <property type="match status" value="1"/>
</dbReference>
<proteinExistence type="predicted"/>
<dbReference type="EMBL" id="JBHRTK010000009">
    <property type="protein sequence ID" value="MFC3205916.1"/>
    <property type="molecule type" value="Genomic_DNA"/>
</dbReference>
<dbReference type="Pfam" id="PF00248">
    <property type="entry name" value="Aldo_ket_red"/>
    <property type="match status" value="1"/>
</dbReference>